<sequence>MRKKHQTMELLILPSLSGLIKVHIYGFREQREWGQVFAELNGTVVSAKGYHRKKTIIRTLAKLNESLLNPDH</sequence>
<dbReference type="EMBL" id="JAXOFX010000001">
    <property type="protein sequence ID" value="MDZ5470595.1"/>
    <property type="molecule type" value="Genomic_DNA"/>
</dbReference>
<proteinExistence type="predicted"/>
<organism evidence="1 2">
    <name type="scientific">Robertmurraya mangrovi</name>
    <dbReference type="NCBI Taxonomy" id="3098077"/>
    <lineage>
        <taxon>Bacteria</taxon>
        <taxon>Bacillati</taxon>
        <taxon>Bacillota</taxon>
        <taxon>Bacilli</taxon>
        <taxon>Bacillales</taxon>
        <taxon>Bacillaceae</taxon>
        <taxon>Robertmurraya</taxon>
    </lineage>
</organism>
<dbReference type="RefSeq" id="WP_322444893.1">
    <property type="nucleotide sequence ID" value="NZ_JAXOFX010000001.1"/>
</dbReference>
<evidence type="ECO:0000313" key="1">
    <source>
        <dbReference type="EMBL" id="MDZ5470595.1"/>
    </source>
</evidence>
<comment type="caution">
    <text evidence="1">The sequence shown here is derived from an EMBL/GenBank/DDBJ whole genome shotgun (WGS) entry which is preliminary data.</text>
</comment>
<reference evidence="1 2" key="1">
    <citation type="submission" date="2023-11" db="EMBL/GenBank/DDBJ databases">
        <title>Bacillus jintuensis, isolated from a mudflat on the Beibu Gulf coast.</title>
        <authorList>
            <person name="Li M."/>
        </authorList>
    </citation>
    <scope>NUCLEOTIDE SEQUENCE [LARGE SCALE GENOMIC DNA]</scope>
    <source>
        <strain evidence="1 2">31A1R</strain>
    </source>
</reference>
<protein>
    <submittedName>
        <fullName evidence="1">Uncharacterized protein</fullName>
    </submittedName>
</protein>
<gene>
    <name evidence="1" type="ORF">SM124_02415</name>
</gene>
<keyword evidence="2" id="KW-1185">Reference proteome</keyword>
<evidence type="ECO:0000313" key="2">
    <source>
        <dbReference type="Proteomes" id="UP001290455"/>
    </source>
</evidence>
<accession>A0ABU5ITW9</accession>
<name>A0ABU5ITW9_9BACI</name>
<dbReference type="Proteomes" id="UP001290455">
    <property type="component" value="Unassembled WGS sequence"/>
</dbReference>